<evidence type="ECO:0000256" key="1">
    <source>
        <dbReference type="ARBA" id="ARBA00004123"/>
    </source>
</evidence>
<evidence type="ECO:0000313" key="12">
    <source>
        <dbReference type="Proteomes" id="UP001318860"/>
    </source>
</evidence>
<dbReference type="PANTHER" id="PTHR12814:SF2">
    <property type="entry name" value="RNA-BINDING PROTEIN NOB1"/>
    <property type="match status" value="1"/>
</dbReference>
<accession>A0ABR0VTA7</accession>
<dbReference type="PANTHER" id="PTHR12814">
    <property type="entry name" value="RNA-BINDING PROTEIN NOB1"/>
    <property type="match status" value="1"/>
</dbReference>
<evidence type="ECO:0000256" key="3">
    <source>
        <dbReference type="ARBA" id="ARBA00022722"/>
    </source>
</evidence>
<evidence type="ECO:0000259" key="9">
    <source>
        <dbReference type="Pfam" id="PF08772"/>
    </source>
</evidence>
<dbReference type="PIRSF" id="PIRSF037125">
    <property type="entry name" value="D-site_20S_pre-rRNA_nuclease"/>
    <property type="match status" value="1"/>
</dbReference>
<feature type="compositionally biased region" description="Polar residues" evidence="8">
    <location>
        <begin position="215"/>
        <end position="236"/>
    </location>
</feature>
<feature type="compositionally biased region" description="Polar residues" evidence="8">
    <location>
        <begin position="312"/>
        <end position="324"/>
    </location>
</feature>
<evidence type="ECO:0000256" key="6">
    <source>
        <dbReference type="ARBA" id="ARBA00022833"/>
    </source>
</evidence>
<keyword evidence="7" id="KW-0539">Nucleus</keyword>
<feature type="region of interest" description="Disordered" evidence="8">
    <location>
        <begin position="302"/>
        <end position="326"/>
    </location>
</feature>
<keyword evidence="5" id="KW-0378">Hydrolase</keyword>
<comment type="subcellular location">
    <subcellularLocation>
        <location evidence="1">Nucleus</location>
    </subcellularLocation>
</comment>
<dbReference type="InterPro" id="IPR036283">
    <property type="entry name" value="NOB1_Zf-like_sf"/>
</dbReference>
<proteinExistence type="inferred from homology"/>
<gene>
    <name evidence="11" type="ORF">DH2020_028798</name>
</gene>
<dbReference type="InterPro" id="IPR033411">
    <property type="entry name" value="Ribonuclease_PIN"/>
</dbReference>
<dbReference type="Pfam" id="PF17146">
    <property type="entry name" value="PIN_6"/>
    <property type="match status" value="1"/>
</dbReference>
<evidence type="ECO:0000259" key="10">
    <source>
        <dbReference type="Pfam" id="PF17146"/>
    </source>
</evidence>
<keyword evidence="6" id="KW-0862">Zinc</keyword>
<dbReference type="Proteomes" id="UP001318860">
    <property type="component" value="Unassembled WGS sequence"/>
</dbReference>
<dbReference type="Gene3D" id="6.20.210.10">
    <property type="entry name" value="Nin one binding (NOB1), Zn-ribbon-like"/>
    <property type="match status" value="1"/>
</dbReference>
<organism evidence="11 12">
    <name type="scientific">Rehmannia glutinosa</name>
    <name type="common">Chinese foxglove</name>
    <dbReference type="NCBI Taxonomy" id="99300"/>
    <lineage>
        <taxon>Eukaryota</taxon>
        <taxon>Viridiplantae</taxon>
        <taxon>Streptophyta</taxon>
        <taxon>Embryophyta</taxon>
        <taxon>Tracheophyta</taxon>
        <taxon>Spermatophyta</taxon>
        <taxon>Magnoliopsida</taxon>
        <taxon>eudicotyledons</taxon>
        <taxon>Gunneridae</taxon>
        <taxon>Pentapetalae</taxon>
        <taxon>asterids</taxon>
        <taxon>lamiids</taxon>
        <taxon>Lamiales</taxon>
        <taxon>Orobanchaceae</taxon>
        <taxon>Rehmannieae</taxon>
        <taxon>Rehmannia</taxon>
    </lineage>
</organism>
<protein>
    <recommendedName>
        <fullName evidence="13">RNA-binding protein NOB1</fullName>
    </recommendedName>
</protein>
<name>A0ABR0VTA7_REHGL</name>
<evidence type="ECO:0000256" key="2">
    <source>
        <dbReference type="ARBA" id="ARBA00005858"/>
    </source>
</evidence>
<evidence type="ECO:0000256" key="5">
    <source>
        <dbReference type="ARBA" id="ARBA00022801"/>
    </source>
</evidence>
<comment type="caution">
    <text evidence="11">The sequence shown here is derived from an EMBL/GenBank/DDBJ whole genome shotgun (WGS) entry which is preliminary data.</text>
</comment>
<evidence type="ECO:0000256" key="4">
    <source>
        <dbReference type="ARBA" id="ARBA00022723"/>
    </source>
</evidence>
<dbReference type="EMBL" id="JABTTQ020000840">
    <property type="protein sequence ID" value="KAK6137441.1"/>
    <property type="molecule type" value="Genomic_DNA"/>
</dbReference>
<evidence type="ECO:0000256" key="8">
    <source>
        <dbReference type="SAM" id="MobiDB-lite"/>
    </source>
</evidence>
<evidence type="ECO:0000313" key="11">
    <source>
        <dbReference type="EMBL" id="KAK6137441.1"/>
    </source>
</evidence>
<dbReference type="InterPro" id="IPR017117">
    <property type="entry name" value="Nob1_euk"/>
</dbReference>
<dbReference type="Pfam" id="PF08772">
    <property type="entry name" value="Zn_ribbon_NOB1"/>
    <property type="match status" value="1"/>
</dbReference>
<feature type="domain" description="Nin one binding (NOB1) Zn-ribbon-like" evidence="9">
    <location>
        <begin position="473"/>
        <end position="543"/>
    </location>
</feature>
<dbReference type="SUPFAM" id="SSF144206">
    <property type="entry name" value="NOB1 zinc finger-like"/>
    <property type="match status" value="1"/>
</dbReference>
<keyword evidence="12" id="KW-1185">Reference proteome</keyword>
<keyword evidence="4" id="KW-0479">Metal-binding</keyword>
<evidence type="ECO:0008006" key="13">
    <source>
        <dbReference type="Google" id="ProtNLM"/>
    </source>
</evidence>
<comment type="similarity">
    <text evidence="2">Belongs to the NOB1 family.</text>
</comment>
<sequence>MEVQAPPPALPCWSNVLKQQPERLEQQQKNHEPFAAPPQTGGVFVGSCKSTKGIAVAVVDANAIIQGGERLFHSADRFVSVAEVISEIRDPASRHALNVLPFTVDTLEPSPDALKKVINFAKATGDLQTLSDVDLKLIALTYTLESQIHGTQHLRDSPPPIHTVNVKRLPEKDLPGWGSNVPNLEEWEALEHAVDNAPDVNSRILPLKNLRLGTNSADQPCTEDGSTQDGNESHTGNLEDGDGGFKKPVRYFPKKREVKIEGKKMVADGIDASQGQIDDNADDWRPAVGRSTHRRFLRRKARREMSEALSASGDQQDTSSNVENENLDDAQCPELLVDESYEERTNAIFQDGKISTEKNEESDDISASLKTMKLEEECLNVPADGVQTTNSACDTPEEDYVEITDQELGNLEIASQTNENADTSHIDDMSSEQSWSLRSLSESSVACITTDFAMQNVLLQIGLRLLAPGGMQIRELHRWVLKCHACSKVTTESGRIFCPTCGNGGTLRKVAVTVSENGIVLAARRPRISLRGTKFSLPMPQGGREAVTKNPILREDQLPQKFLYPKTKKKNKQEDGFFIPDDIFRHHTDKKAPLQPPVRKALAVFSGKRNPNDNHYAPPKR</sequence>
<reference evidence="11 12" key="1">
    <citation type="journal article" date="2021" name="Comput. Struct. Biotechnol. J.">
        <title>De novo genome assembly of the potent medicinal plant Rehmannia glutinosa using nanopore technology.</title>
        <authorList>
            <person name="Ma L."/>
            <person name="Dong C."/>
            <person name="Song C."/>
            <person name="Wang X."/>
            <person name="Zheng X."/>
            <person name="Niu Y."/>
            <person name="Chen S."/>
            <person name="Feng W."/>
        </authorList>
    </citation>
    <scope>NUCLEOTIDE SEQUENCE [LARGE SCALE GENOMIC DNA]</scope>
    <source>
        <strain evidence="11">DH-2019</strain>
    </source>
</reference>
<evidence type="ECO:0000256" key="7">
    <source>
        <dbReference type="ARBA" id="ARBA00023242"/>
    </source>
</evidence>
<dbReference type="InterPro" id="IPR014881">
    <property type="entry name" value="NOB1_Zn-bd"/>
</dbReference>
<dbReference type="Gene3D" id="3.40.50.1010">
    <property type="entry name" value="5'-nuclease"/>
    <property type="match status" value="1"/>
</dbReference>
<keyword evidence="3" id="KW-0540">Nuclease</keyword>
<dbReference type="CDD" id="cd09876">
    <property type="entry name" value="PIN_Nob1-like"/>
    <property type="match status" value="1"/>
</dbReference>
<feature type="region of interest" description="Disordered" evidence="8">
    <location>
        <begin position="215"/>
        <end position="249"/>
    </location>
</feature>
<dbReference type="InterPro" id="IPR039907">
    <property type="entry name" value="NOB1"/>
</dbReference>
<feature type="domain" description="Ribonuclease PIN" evidence="10">
    <location>
        <begin position="58"/>
        <end position="144"/>
    </location>
</feature>